<evidence type="ECO:0000313" key="1">
    <source>
        <dbReference type="Proteomes" id="UP000887560"/>
    </source>
</evidence>
<name>A0A915P1K2_9BILA</name>
<dbReference type="Proteomes" id="UP000887560">
    <property type="component" value="Unplaced"/>
</dbReference>
<accession>A0A915P1K2</accession>
<dbReference type="AlphaFoldDB" id="A0A915P1K2"/>
<protein>
    <submittedName>
        <fullName evidence="2">Uncharacterized protein</fullName>
    </submittedName>
</protein>
<evidence type="ECO:0000313" key="2">
    <source>
        <dbReference type="WBParaSite" id="scf7180000421995.g8078"/>
    </source>
</evidence>
<sequence length="81" mass="9613">MSQYEKFFNSHTFLASNRFLGELFDDDLDCAEAVVVTDENKEKDIGARQLKTELFDNYFFQLIQLIEAKAIQEMYWPCYIL</sequence>
<keyword evidence="1" id="KW-1185">Reference proteome</keyword>
<dbReference type="WBParaSite" id="scf7180000421995.g8078">
    <property type="protein sequence ID" value="scf7180000421995.g8078"/>
    <property type="gene ID" value="scf7180000421995.g8078"/>
</dbReference>
<proteinExistence type="predicted"/>
<organism evidence="1 2">
    <name type="scientific">Meloidogyne floridensis</name>
    <dbReference type="NCBI Taxonomy" id="298350"/>
    <lineage>
        <taxon>Eukaryota</taxon>
        <taxon>Metazoa</taxon>
        <taxon>Ecdysozoa</taxon>
        <taxon>Nematoda</taxon>
        <taxon>Chromadorea</taxon>
        <taxon>Rhabditida</taxon>
        <taxon>Tylenchina</taxon>
        <taxon>Tylenchomorpha</taxon>
        <taxon>Tylenchoidea</taxon>
        <taxon>Meloidogynidae</taxon>
        <taxon>Meloidogyninae</taxon>
        <taxon>Meloidogyne</taxon>
    </lineage>
</organism>
<reference evidence="2" key="1">
    <citation type="submission" date="2022-11" db="UniProtKB">
        <authorList>
            <consortium name="WormBaseParasite"/>
        </authorList>
    </citation>
    <scope>IDENTIFICATION</scope>
</reference>